<dbReference type="Proteomes" id="UP000472372">
    <property type="component" value="Chromosome 2"/>
</dbReference>
<proteinExistence type="predicted"/>
<dbReference type="EMBL" id="HG992978">
    <property type="protein sequence ID" value="CAE7012577.1"/>
    <property type="molecule type" value="Genomic_DNA"/>
</dbReference>
<organism evidence="1 2">
    <name type="scientific">Pyrenophora teres f. teres</name>
    <dbReference type="NCBI Taxonomy" id="97479"/>
    <lineage>
        <taxon>Eukaryota</taxon>
        <taxon>Fungi</taxon>
        <taxon>Dikarya</taxon>
        <taxon>Ascomycota</taxon>
        <taxon>Pezizomycotina</taxon>
        <taxon>Dothideomycetes</taxon>
        <taxon>Pleosporomycetidae</taxon>
        <taxon>Pleosporales</taxon>
        <taxon>Pleosporineae</taxon>
        <taxon>Pleosporaceae</taxon>
        <taxon>Pyrenophora</taxon>
    </lineage>
</organism>
<reference evidence="1" key="1">
    <citation type="submission" date="2021-02" db="EMBL/GenBank/DDBJ databases">
        <authorList>
            <person name="Syme A R."/>
            <person name="Syme A R."/>
            <person name="Moolhuijzen P."/>
        </authorList>
    </citation>
    <scope>NUCLEOTIDE SEQUENCE</scope>
    <source>
        <strain evidence="1">W1-1</strain>
    </source>
</reference>
<gene>
    <name evidence="1" type="ORF">PTTW11_02377</name>
</gene>
<dbReference type="AlphaFoldDB" id="A0A6S6VH57"/>
<accession>A0A6S6VH57</accession>
<protein>
    <submittedName>
        <fullName evidence="1">Uncharacterized protein</fullName>
    </submittedName>
</protein>
<evidence type="ECO:0000313" key="2">
    <source>
        <dbReference type="Proteomes" id="UP000472372"/>
    </source>
</evidence>
<sequence length="72" mass="7493">MRTFIIVSLVLGLVTSASAQGQQPCYNAASPNTGIGNHCQCEDGTCWQLDPQADIVCNPTSSGQLIPCPAAE</sequence>
<evidence type="ECO:0000313" key="1">
    <source>
        <dbReference type="EMBL" id="CAE7012577.1"/>
    </source>
</evidence>
<name>A0A6S6VH57_9PLEO</name>